<sequence>MPELTRKEYRQQQKQAEREAEKRDAKRVETEREYAKQAHDPDKAPKAPHRGDFDEQTFRKVNSLKKRLNWAIGIVVVLLIVVALVLFKL</sequence>
<dbReference type="RefSeq" id="WP_056988900.1">
    <property type="nucleotide sequence ID" value="NZ_AYZJ01000009.1"/>
</dbReference>
<keyword evidence="2" id="KW-0812">Transmembrane</keyword>
<name>A0A0R2FK91_9LACO</name>
<evidence type="ECO:0000256" key="1">
    <source>
        <dbReference type="SAM" id="MobiDB-lite"/>
    </source>
</evidence>
<dbReference type="PATRIC" id="fig|1423730.4.peg.305"/>
<dbReference type="AlphaFoldDB" id="A0A0R2FK91"/>
<accession>A0A0R2FK91</accession>
<gene>
    <name evidence="3" type="ORF">FC75_GL000289</name>
</gene>
<dbReference type="STRING" id="1423730.FC75_GL000289"/>
<comment type="caution">
    <text evidence="3">The sequence shown here is derived from an EMBL/GenBank/DDBJ whole genome shotgun (WGS) entry which is preliminary data.</text>
</comment>
<protein>
    <submittedName>
        <fullName evidence="3">Uncharacterized protein</fullName>
    </submittedName>
</protein>
<dbReference type="EMBL" id="AYZJ01000009">
    <property type="protein sequence ID" value="KRN25559.1"/>
    <property type="molecule type" value="Genomic_DNA"/>
</dbReference>
<evidence type="ECO:0000313" key="3">
    <source>
        <dbReference type="EMBL" id="KRN25559.1"/>
    </source>
</evidence>
<feature type="transmembrane region" description="Helical" evidence="2">
    <location>
        <begin position="68"/>
        <end position="87"/>
    </location>
</feature>
<proteinExistence type="predicted"/>
<evidence type="ECO:0000313" key="4">
    <source>
        <dbReference type="Proteomes" id="UP000050865"/>
    </source>
</evidence>
<keyword evidence="2" id="KW-0472">Membrane</keyword>
<organism evidence="3 4">
    <name type="scientific">Lacticaseibacillus camelliae DSM 22697 = JCM 13995</name>
    <dbReference type="NCBI Taxonomy" id="1423730"/>
    <lineage>
        <taxon>Bacteria</taxon>
        <taxon>Bacillati</taxon>
        <taxon>Bacillota</taxon>
        <taxon>Bacilli</taxon>
        <taxon>Lactobacillales</taxon>
        <taxon>Lactobacillaceae</taxon>
        <taxon>Lacticaseibacillus</taxon>
    </lineage>
</organism>
<evidence type="ECO:0000256" key="2">
    <source>
        <dbReference type="SAM" id="Phobius"/>
    </source>
</evidence>
<dbReference type="Proteomes" id="UP000050865">
    <property type="component" value="Unassembled WGS sequence"/>
</dbReference>
<keyword evidence="2" id="KW-1133">Transmembrane helix</keyword>
<feature type="region of interest" description="Disordered" evidence="1">
    <location>
        <begin position="1"/>
        <end position="54"/>
    </location>
</feature>
<keyword evidence="4" id="KW-1185">Reference proteome</keyword>
<reference evidence="3 4" key="1">
    <citation type="journal article" date="2015" name="Genome Announc.">
        <title>Expanding the biotechnology potential of lactobacilli through comparative genomics of 213 strains and associated genera.</title>
        <authorList>
            <person name="Sun Z."/>
            <person name="Harris H.M."/>
            <person name="McCann A."/>
            <person name="Guo C."/>
            <person name="Argimon S."/>
            <person name="Zhang W."/>
            <person name="Yang X."/>
            <person name="Jeffery I.B."/>
            <person name="Cooney J.C."/>
            <person name="Kagawa T.F."/>
            <person name="Liu W."/>
            <person name="Song Y."/>
            <person name="Salvetti E."/>
            <person name="Wrobel A."/>
            <person name="Rasinkangas P."/>
            <person name="Parkhill J."/>
            <person name="Rea M.C."/>
            <person name="O'Sullivan O."/>
            <person name="Ritari J."/>
            <person name="Douillard F.P."/>
            <person name="Paul Ross R."/>
            <person name="Yang R."/>
            <person name="Briner A.E."/>
            <person name="Felis G.E."/>
            <person name="de Vos W.M."/>
            <person name="Barrangou R."/>
            <person name="Klaenhammer T.R."/>
            <person name="Caufield P.W."/>
            <person name="Cui Y."/>
            <person name="Zhang H."/>
            <person name="O'Toole P.W."/>
        </authorList>
    </citation>
    <scope>NUCLEOTIDE SEQUENCE [LARGE SCALE GENOMIC DNA]</scope>
    <source>
        <strain evidence="3 4">DSM 22697</strain>
    </source>
</reference>